<dbReference type="PANTHER" id="PTHR46847">
    <property type="entry name" value="D-ALLOSE-BINDING PERIPLASMIC PROTEIN-RELATED"/>
    <property type="match status" value="1"/>
</dbReference>
<dbReference type="Proteomes" id="UP000295064">
    <property type="component" value="Unassembled WGS sequence"/>
</dbReference>
<dbReference type="GO" id="GO:0030246">
    <property type="term" value="F:carbohydrate binding"/>
    <property type="evidence" value="ECO:0007669"/>
    <property type="project" value="UniProtKB-ARBA"/>
</dbReference>
<evidence type="ECO:0000256" key="3">
    <source>
        <dbReference type="ARBA" id="ARBA00022729"/>
    </source>
</evidence>
<comment type="caution">
    <text evidence="6">The sequence shown here is derived from an EMBL/GenBank/DDBJ whole genome shotgun (WGS) entry which is preliminary data.</text>
</comment>
<sequence length="318" mass="34952">MLKKALLVSMVLVFALVITMSSSVMAQEKYEVAYIARAQGDSFAAWLANSIVNEAENYENINVEVFDGQGSDSKQNSLIENAITNEYDLIIIQPNNGEAQRPYAEQVVEAGIELITTNARIEGIEGGSSVDADPYAQAAVVAERAVEQVPENANVVVLTGPPGNFHSSERRKAWEAEFFEKRPDVTIVGEQIANWNKDEAMRYMEDWVIANDRIDAIISMNDNMAAGALEVVKDDPKFNDILAYGVDGTAEACLLIKDGLMTATTMQSAYALADKLLWASDLLLRDEVIEIHTNIGNPVVDQSNVDKYIEMHEEAGNL</sequence>
<dbReference type="EMBL" id="SNWX01000052">
    <property type="protein sequence ID" value="TDO70518.1"/>
    <property type="molecule type" value="Genomic_DNA"/>
</dbReference>
<dbReference type="SUPFAM" id="SSF53822">
    <property type="entry name" value="Periplasmic binding protein-like I"/>
    <property type="match status" value="1"/>
</dbReference>
<evidence type="ECO:0000313" key="7">
    <source>
        <dbReference type="Proteomes" id="UP000295064"/>
    </source>
</evidence>
<reference evidence="6 7" key="1">
    <citation type="submission" date="2019-03" db="EMBL/GenBank/DDBJ databases">
        <title>Subsurface microbial communities from deep shales in Ohio and West Virginia, USA.</title>
        <authorList>
            <person name="Wrighton K."/>
        </authorList>
    </citation>
    <scope>NUCLEOTIDE SEQUENCE [LARGE SCALE GENOMIC DNA]</scope>
    <source>
        <strain evidence="6 7">MA284_T2</strain>
    </source>
</reference>
<comment type="similarity">
    <text evidence="2">Belongs to the bacterial solute-binding protein 2 family.</text>
</comment>
<dbReference type="AlphaFoldDB" id="A0A4R6L8M6"/>
<evidence type="ECO:0000259" key="5">
    <source>
        <dbReference type="Pfam" id="PF13407"/>
    </source>
</evidence>
<feature type="chain" id="PRO_5020927563" evidence="4">
    <location>
        <begin position="27"/>
        <end position="318"/>
    </location>
</feature>
<dbReference type="Pfam" id="PF13407">
    <property type="entry name" value="Peripla_BP_4"/>
    <property type="match status" value="1"/>
</dbReference>
<name>A0A4R6L8M6_9FIRM</name>
<evidence type="ECO:0000256" key="1">
    <source>
        <dbReference type="ARBA" id="ARBA00004196"/>
    </source>
</evidence>
<keyword evidence="3 4" id="KW-0732">Signal</keyword>
<comment type="subcellular location">
    <subcellularLocation>
        <location evidence="1">Cell envelope</location>
    </subcellularLocation>
</comment>
<dbReference type="InterPro" id="IPR028082">
    <property type="entry name" value="Peripla_BP_I"/>
</dbReference>
<dbReference type="CDD" id="cd01536">
    <property type="entry name" value="PBP1_ABC_sugar_binding-like"/>
    <property type="match status" value="1"/>
</dbReference>
<evidence type="ECO:0000313" key="6">
    <source>
        <dbReference type="EMBL" id="TDO70518.1"/>
    </source>
</evidence>
<feature type="signal peptide" evidence="4">
    <location>
        <begin position="1"/>
        <end position="26"/>
    </location>
</feature>
<organism evidence="6 7">
    <name type="scientific">Halanaerobium saccharolyticum</name>
    <dbReference type="NCBI Taxonomy" id="43595"/>
    <lineage>
        <taxon>Bacteria</taxon>
        <taxon>Bacillati</taxon>
        <taxon>Bacillota</taxon>
        <taxon>Clostridia</taxon>
        <taxon>Halanaerobiales</taxon>
        <taxon>Halanaerobiaceae</taxon>
        <taxon>Halanaerobium</taxon>
    </lineage>
</organism>
<gene>
    <name evidence="6" type="ORF">DFR79_1523</name>
</gene>
<evidence type="ECO:0000256" key="4">
    <source>
        <dbReference type="SAM" id="SignalP"/>
    </source>
</evidence>
<dbReference type="PANTHER" id="PTHR46847:SF1">
    <property type="entry name" value="D-ALLOSE-BINDING PERIPLASMIC PROTEIN-RELATED"/>
    <property type="match status" value="1"/>
</dbReference>
<dbReference type="GO" id="GO:0030313">
    <property type="term" value="C:cell envelope"/>
    <property type="evidence" value="ECO:0007669"/>
    <property type="project" value="UniProtKB-SubCell"/>
</dbReference>
<proteinExistence type="inferred from homology"/>
<evidence type="ECO:0000256" key="2">
    <source>
        <dbReference type="ARBA" id="ARBA00007639"/>
    </source>
</evidence>
<dbReference type="InterPro" id="IPR025997">
    <property type="entry name" value="SBP_2_dom"/>
</dbReference>
<protein>
    <submittedName>
        <fullName evidence="6">Monosaccharide ABC transporter substrate-binding protein (CUT2 family)</fullName>
    </submittedName>
</protein>
<feature type="domain" description="Periplasmic binding protein" evidence="5">
    <location>
        <begin position="32"/>
        <end position="284"/>
    </location>
</feature>
<accession>A0A4R6L8M6</accession>
<dbReference type="Gene3D" id="3.40.50.2300">
    <property type="match status" value="2"/>
</dbReference>